<feature type="region of interest" description="Disordered" evidence="2">
    <location>
        <begin position="150"/>
        <end position="214"/>
    </location>
</feature>
<evidence type="ECO:0000313" key="4">
    <source>
        <dbReference type="Proteomes" id="UP001146793"/>
    </source>
</evidence>
<evidence type="ECO:0000313" key="3">
    <source>
        <dbReference type="EMBL" id="KAJ3450410.1"/>
    </source>
</evidence>
<sequence>MNLFNKNKFKIDDKGNDYIDEDDTRIQIISQKVGILKTLQIGIIERGIQIVSRGLIEIYKDKLILYTCKKVIFFNLLEIDLVPNFDKVNILEIFSKEKIIQKIYFQSRSERGDFMRIIRKNIKELKNNYLNQEKAIKENNNKKIKSPIINIAKKENRDERGGKGKKEKGKENDRNTIKSTIINITKKENKDERGGRDKNSGIKKERKEEGEEGIKKENEIKKIPEIKKEKENDNIKLSLKKNEIKIENKQMNINKNDHLINNKKNKKNKKIYFEKIFNYNIKDPLQYKLISLKDDLSILSNVIIDLNSHEYLLLYFEMKNKTKKLNYLKNDFKISFNNQINRIIEIKYFNMNKKLKKKYCFFPEQKNFDKFIFELSNKMIPNEQLDDNIEMSSSLSHITNKKKIIIDSNKIYFDDELLLEEFYKQSILYKQNRITQQFISSSQHAIDTLTKKFKVFLLDNYLTIISSGKLKLQYSHIKIKLSDKFFKIKANQIKIYLHPKNKRLFLMKINKEYLLILFQNPEERDEFTTLFQVICKLYNNYNNIHTHNHNLKENRGRENKNINDNEGGGGGEGEGEGEEGNELIFYSYNKLNIRKIKSAILEQKNYQVNKLINKYVQKIASKALIQFTQVGKQFAGEDYFLNKNDFTQKDGSRMFVIHLINPQLTENVENAILKIDQNSILIQSNTRKFIISLNNLRDCNLFLRPIQDSVACLKIYNDFSIYLSFESKRGCRRFAQKFKVMKNFENFFELQWEVTLANQVATLFVNSKIIELRHKFAVISTFPVNKIAVRKTLNNLKKSKFSQAEIQFNNSLEFIQFHSPFAFQEFISVIKHFGATIINNNQSQSLTKIDNDKKRNNKRNGGNVRKENKK</sequence>
<dbReference type="Proteomes" id="UP001146793">
    <property type="component" value="Unassembled WGS sequence"/>
</dbReference>
<feature type="region of interest" description="Disordered" evidence="2">
    <location>
        <begin position="547"/>
        <end position="577"/>
    </location>
</feature>
<evidence type="ECO:0000256" key="1">
    <source>
        <dbReference type="SAM" id="Coils"/>
    </source>
</evidence>
<feature type="region of interest" description="Disordered" evidence="2">
    <location>
        <begin position="846"/>
        <end position="870"/>
    </location>
</feature>
<organism evidence="3 4">
    <name type="scientific">Anaeramoeba flamelloides</name>
    <dbReference type="NCBI Taxonomy" id="1746091"/>
    <lineage>
        <taxon>Eukaryota</taxon>
        <taxon>Metamonada</taxon>
        <taxon>Anaeramoebidae</taxon>
        <taxon>Anaeramoeba</taxon>
    </lineage>
</organism>
<reference evidence="3" key="1">
    <citation type="submission" date="2022-08" db="EMBL/GenBank/DDBJ databases">
        <title>Novel sulphate-reducing endosymbionts in the free-living metamonad Anaeramoeba.</title>
        <authorList>
            <person name="Jerlstrom-Hultqvist J."/>
            <person name="Cepicka I."/>
            <person name="Gallot-Lavallee L."/>
            <person name="Salas-Leiva D."/>
            <person name="Curtis B.A."/>
            <person name="Zahonova K."/>
            <person name="Pipaliya S."/>
            <person name="Dacks J."/>
            <person name="Roger A.J."/>
        </authorList>
    </citation>
    <scope>NUCLEOTIDE SEQUENCE</scope>
    <source>
        <strain evidence="3">Busselton2</strain>
    </source>
</reference>
<name>A0AAV8A9W3_9EUKA</name>
<protein>
    <recommendedName>
        <fullName evidence="5">GRAM domain-containing protein</fullName>
    </recommendedName>
</protein>
<dbReference type="AlphaFoldDB" id="A0AAV8A9W3"/>
<dbReference type="EMBL" id="JANTQA010000012">
    <property type="protein sequence ID" value="KAJ3450410.1"/>
    <property type="molecule type" value="Genomic_DNA"/>
</dbReference>
<proteinExistence type="predicted"/>
<gene>
    <name evidence="3" type="ORF">M0812_06586</name>
</gene>
<accession>A0AAV8A9W3</accession>
<feature type="compositionally biased region" description="Basic and acidic residues" evidence="2">
    <location>
        <begin position="185"/>
        <end position="214"/>
    </location>
</feature>
<comment type="caution">
    <text evidence="3">The sequence shown here is derived from an EMBL/GenBank/DDBJ whole genome shotgun (WGS) entry which is preliminary data.</text>
</comment>
<keyword evidence="1" id="KW-0175">Coiled coil</keyword>
<evidence type="ECO:0000256" key="2">
    <source>
        <dbReference type="SAM" id="MobiDB-lite"/>
    </source>
</evidence>
<evidence type="ECO:0008006" key="5">
    <source>
        <dbReference type="Google" id="ProtNLM"/>
    </source>
</evidence>
<feature type="compositionally biased region" description="Basic and acidic residues" evidence="2">
    <location>
        <begin position="152"/>
        <end position="176"/>
    </location>
</feature>
<feature type="compositionally biased region" description="Basic and acidic residues" evidence="2">
    <location>
        <begin position="550"/>
        <end position="563"/>
    </location>
</feature>
<feature type="coiled-coil region" evidence="1">
    <location>
        <begin position="115"/>
        <end position="142"/>
    </location>
</feature>